<feature type="region of interest" description="Disordered" evidence="1">
    <location>
        <begin position="142"/>
        <end position="191"/>
    </location>
</feature>
<evidence type="ECO:0000313" key="3">
    <source>
        <dbReference type="Proteomes" id="UP000707451"/>
    </source>
</evidence>
<protein>
    <recommendedName>
        <fullName evidence="4">F-box domain-containing protein</fullName>
    </recommendedName>
</protein>
<keyword evidence="3" id="KW-1185">Reference proteome</keyword>
<dbReference type="Gene3D" id="3.80.10.10">
    <property type="entry name" value="Ribonuclease Inhibitor"/>
    <property type="match status" value="1"/>
</dbReference>
<comment type="caution">
    <text evidence="2">The sequence shown here is derived from an EMBL/GenBank/DDBJ whole genome shotgun (WGS) entry which is preliminary data.</text>
</comment>
<feature type="region of interest" description="Disordered" evidence="1">
    <location>
        <begin position="527"/>
        <end position="561"/>
    </location>
</feature>
<proteinExistence type="predicted"/>
<evidence type="ECO:0000313" key="2">
    <source>
        <dbReference type="EMBL" id="KAG9072979.1"/>
    </source>
</evidence>
<accession>A0A9P7Y428</accession>
<sequence length="788" mass="87391">MEDPAHDPDTTTHSSTTPSMTLSLLKSSSSSFPLSALEIPEIMANIFEYLDDEEANRTLILVCRKWYVWNRDRIFRDLYWNSDQTTEELEGEVLSRLGCGLGPNRLFCHIRVRYGDSDSALEKWRQLVAALAWADPMRKHVQAMEDAQRDGDERSGGAEEESSMERDADEGSAVDVVGGARQEGSSGAEDDRNRVIRHLTITGIVQFDSHMWQILSGLSHLVSLTVKVDSCGWVSMHNILNSCLHLENLHLETTTWVSIPGRNWLVGEDEEEDDDNRLSSLEEQPGLHVIRTTPEDMDPVFDLCPRMTDWMVSAVHFTTTLIERFPYEHMDIHLRSAEEFSHTGGVRGIGYGGVEHRSVRDVATTVSKVWACRGLLTLKLAISHMSNQPQASRIVFGYISRVCPRLQDLEICGPEGVRMDRKIRPTPMCMTLEGGFCLLSRLERLERLCIGIVMLDLKLKDVDLLWIKGESGGSGSGGGGEAGGLLLSGAKVRPRRGSTASIKSIKKGWNTLLRREKERELARVQNFERSVDNSPGEGGHKDVSGGNKAVAARSEQDDTELEQSLQHLGLLEDVVMLLKEIEATSNNNITPTLANKCWPNMKRMSIYSGNSLGESLDREYERLVRVPGQKVKEKKKENGGGGGLFASIRGLVGYIQWKRGQVLWQRNRDAVTGFRPWRDLKACPDHGLDNHPGLFSVIGKSPLTMPTTVRGPDGISSLDSITGFVDGPGGEWVRDGGLAERLVDAEVCSDWGVDVDVDDLAWRWGGATGGFLVPSTGVCKPCVRLDEC</sequence>
<feature type="compositionally biased region" description="Low complexity" evidence="1">
    <location>
        <begin position="11"/>
        <end position="20"/>
    </location>
</feature>
<organism evidence="2 3">
    <name type="scientific">Linnemannia hyalina</name>
    <dbReference type="NCBI Taxonomy" id="64524"/>
    <lineage>
        <taxon>Eukaryota</taxon>
        <taxon>Fungi</taxon>
        <taxon>Fungi incertae sedis</taxon>
        <taxon>Mucoromycota</taxon>
        <taxon>Mortierellomycotina</taxon>
        <taxon>Mortierellomycetes</taxon>
        <taxon>Mortierellales</taxon>
        <taxon>Mortierellaceae</taxon>
        <taxon>Linnemannia</taxon>
    </lineage>
</organism>
<reference evidence="2" key="1">
    <citation type="submission" date="2021-06" db="EMBL/GenBank/DDBJ databases">
        <title>Genome Sequence of Mortierella hyaline Strain SCG-10, a Cold-Adapted, Nitrate-Reducing Fungus Isolated from Soil in Minnesota, USA.</title>
        <authorList>
            <person name="Aldossari N."/>
        </authorList>
    </citation>
    <scope>NUCLEOTIDE SEQUENCE</scope>
    <source>
        <strain evidence="2">SCG-10</strain>
    </source>
</reference>
<dbReference type="OrthoDB" id="2413835at2759"/>
<feature type="compositionally biased region" description="Acidic residues" evidence="1">
    <location>
        <begin position="158"/>
        <end position="172"/>
    </location>
</feature>
<evidence type="ECO:0000256" key="1">
    <source>
        <dbReference type="SAM" id="MobiDB-lite"/>
    </source>
</evidence>
<dbReference type="Proteomes" id="UP000707451">
    <property type="component" value="Unassembled WGS sequence"/>
</dbReference>
<evidence type="ECO:0008006" key="4">
    <source>
        <dbReference type="Google" id="ProtNLM"/>
    </source>
</evidence>
<dbReference type="AlphaFoldDB" id="A0A9P7Y428"/>
<feature type="region of interest" description="Disordered" evidence="1">
    <location>
        <begin position="1"/>
        <end position="20"/>
    </location>
</feature>
<dbReference type="EMBL" id="JAHRHY010000001">
    <property type="protein sequence ID" value="KAG9072979.1"/>
    <property type="molecule type" value="Genomic_DNA"/>
</dbReference>
<name>A0A9P7Y428_9FUNG</name>
<gene>
    <name evidence="2" type="ORF">KI688_000760</name>
</gene>
<feature type="compositionally biased region" description="Basic and acidic residues" evidence="1">
    <location>
        <begin position="1"/>
        <end position="10"/>
    </location>
</feature>
<feature type="compositionally biased region" description="Basic and acidic residues" evidence="1">
    <location>
        <begin position="142"/>
        <end position="157"/>
    </location>
</feature>
<dbReference type="InterPro" id="IPR032675">
    <property type="entry name" value="LRR_dom_sf"/>
</dbReference>